<dbReference type="Proteomes" id="UP000029577">
    <property type="component" value="Unassembled WGS sequence"/>
</dbReference>
<evidence type="ECO:0000313" key="2">
    <source>
        <dbReference type="EMBL" id="KGD71946.1"/>
    </source>
</evidence>
<evidence type="ECO:0000259" key="1">
    <source>
        <dbReference type="PROSITE" id="PS51725"/>
    </source>
</evidence>
<dbReference type="Gene3D" id="3.30.70.100">
    <property type="match status" value="1"/>
</dbReference>
<dbReference type="PROSITE" id="PS51725">
    <property type="entry name" value="ABM"/>
    <property type="match status" value="1"/>
</dbReference>
<dbReference type="GO" id="GO:0004497">
    <property type="term" value="F:monooxygenase activity"/>
    <property type="evidence" value="ECO:0007669"/>
    <property type="project" value="UniProtKB-KW"/>
</dbReference>
<dbReference type="eggNOG" id="COG2329">
    <property type="taxonomic scope" value="Bacteria"/>
</dbReference>
<organism evidence="2 3">
    <name type="scientific">Tatumella morbirosei</name>
    <dbReference type="NCBI Taxonomy" id="642227"/>
    <lineage>
        <taxon>Bacteria</taxon>
        <taxon>Pseudomonadati</taxon>
        <taxon>Pseudomonadota</taxon>
        <taxon>Gammaproteobacteria</taxon>
        <taxon>Enterobacterales</taxon>
        <taxon>Erwiniaceae</taxon>
        <taxon>Tatumella</taxon>
    </lineage>
</organism>
<proteinExistence type="predicted"/>
<keyword evidence="2" id="KW-0560">Oxidoreductase</keyword>
<dbReference type="PANTHER" id="PTHR37811">
    <property type="entry name" value="BLL5343 PROTEIN"/>
    <property type="match status" value="1"/>
</dbReference>
<keyword evidence="3" id="KW-1185">Reference proteome</keyword>
<dbReference type="RefSeq" id="WP_038021080.1">
    <property type="nucleotide sequence ID" value="NZ_JPKR02000003.1"/>
</dbReference>
<feature type="domain" description="ABM" evidence="1">
    <location>
        <begin position="2"/>
        <end position="94"/>
    </location>
</feature>
<dbReference type="Pfam" id="PF03992">
    <property type="entry name" value="ABM"/>
    <property type="match status" value="1"/>
</dbReference>
<dbReference type="InterPro" id="IPR007138">
    <property type="entry name" value="ABM_dom"/>
</dbReference>
<keyword evidence="2" id="KW-0503">Monooxygenase</keyword>
<dbReference type="SUPFAM" id="SSF54909">
    <property type="entry name" value="Dimeric alpha+beta barrel"/>
    <property type="match status" value="1"/>
</dbReference>
<dbReference type="InterPro" id="IPR052936">
    <property type="entry name" value="Jasmonate_Hydroxylase-like"/>
</dbReference>
<gene>
    <name evidence="2" type="ORF">HA49_14135</name>
</gene>
<accession>A0A095T4U8</accession>
<evidence type="ECO:0000313" key="3">
    <source>
        <dbReference type="Proteomes" id="UP000029577"/>
    </source>
</evidence>
<dbReference type="InterPro" id="IPR011008">
    <property type="entry name" value="Dimeric_a/b-barrel"/>
</dbReference>
<dbReference type="EMBL" id="JPKR02000003">
    <property type="protein sequence ID" value="KGD71946.1"/>
    <property type="molecule type" value="Genomic_DNA"/>
</dbReference>
<comment type="caution">
    <text evidence="2">The sequence shown here is derived from an EMBL/GenBank/DDBJ whole genome shotgun (WGS) entry which is preliminary data.</text>
</comment>
<name>A0A095T4U8_9GAMM</name>
<sequence length="107" mass="12434">MIAVLFEADARPEHQQRYFQLAAGLRSELDNVQGFIAIERFQSLTNPGKILSLSWWENEQAVREWKCNLRHQAAQSEGRETIFSRYHIKVATVIREYSSDASEIDHV</sequence>
<protein>
    <submittedName>
        <fullName evidence="2">Antibiotic biosynthesis monooxygenase</fullName>
    </submittedName>
</protein>
<dbReference type="AlphaFoldDB" id="A0A095T4U8"/>
<dbReference type="PANTHER" id="PTHR37811:SF2">
    <property type="entry name" value="ABM DOMAIN-CONTAINING PROTEIN"/>
    <property type="match status" value="1"/>
</dbReference>
<reference evidence="2" key="1">
    <citation type="submission" date="2014-12" db="EMBL/GenBank/DDBJ databases">
        <title>The draft genome of the Tatumella morbirosei type strain, LMG23360T isolated from pineapple rot.</title>
        <authorList>
            <person name="Smits T.H."/>
            <person name="Palmer M."/>
            <person name="Venter S.N."/>
            <person name="Duffy B."/>
            <person name="Steenkamp E.T."/>
            <person name="Chan W.Y."/>
            <person name="Coutinho T.A."/>
            <person name="Coetzee M.P."/>
            <person name="De Maayer P."/>
        </authorList>
    </citation>
    <scope>NUCLEOTIDE SEQUENCE [LARGE SCALE GENOMIC DNA]</scope>
    <source>
        <strain evidence="2">LMG 23360</strain>
    </source>
</reference>
<dbReference type="OrthoDB" id="9797060at2"/>
<dbReference type="STRING" id="642227.HA49_14135"/>